<evidence type="ECO:0000313" key="1">
    <source>
        <dbReference type="EMBL" id="EGW10975.1"/>
    </source>
</evidence>
<dbReference type="EMBL" id="JH000758">
    <property type="protein sequence ID" value="EGW10975.1"/>
    <property type="molecule type" value="Genomic_DNA"/>
</dbReference>
<dbReference type="Proteomes" id="UP000001075">
    <property type="component" value="Unassembled WGS sequence"/>
</dbReference>
<evidence type="ECO:0000313" key="2">
    <source>
        <dbReference type="Proteomes" id="UP000001075"/>
    </source>
</evidence>
<proteinExistence type="predicted"/>
<sequence>MASELFMSQTPDPDQLGGTATLGSLCEMADLVPSETLMSWKTSKVGHRCDQLERESFNLTWIRDR</sequence>
<protein>
    <submittedName>
        <fullName evidence="1">Uncharacterized protein</fullName>
    </submittedName>
</protein>
<reference evidence="2" key="1">
    <citation type="journal article" date="2011" name="Nat. Biotechnol.">
        <title>The genomic sequence of the Chinese hamster ovary (CHO)-K1 cell line.</title>
        <authorList>
            <person name="Xu X."/>
            <person name="Nagarajan H."/>
            <person name="Lewis N.E."/>
            <person name="Pan S."/>
            <person name="Cai Z."/>
            <person name="Liu X."/>
            <person name="Chen W."/>
            <person name="Xie M."/>
            <person name="Wang W."/>
            <person name="Hammond S."/>
            <person name="Andersen M.R."/>
            <person name="Neff N."/>
            <person name="Passarelli B."/>
            <person name="Koh W."/>
            <person name="Fan H.C."/>
            <person name="Wang J."/>
            <person name="Gui Y."/>
            <person name="Lee K.H."/>
            <person name="Betenbaugh M.J."/>
            <person name="Quake S.R."/>
            <person name="Famili I."/>
            <person name="Palsson B.O."/>
            <person name="Wang J."/>
        </authorList>
    </citation>
    <scope>NUCLEOTIDE SEQUENCE [LARGE SCALE GENOMIC DNA]</scope>
    <source>
        <strain evidence="2">CHO K1 cell line</strain>
    </source>
</reference>
<dbReference type="InParanoid" id="G3HUY2"/>
<gene>
    <name evidence="1" type="ORF">I79_014753</name>
</gene>
<name>G3HUY2_CRIGR</name>
<organism evidence="1 2">
    <name type="scientific">Cricetulus griseus</name>
    <name type="common">Chinese hamster</name>
    <name type="synonym">Cricetulus barabensis griseus</name>
    <dbReference type="NCBI Taxonomy" id="10029"/>
    <lineage>
        <taxon>Eukaryota</taxon>
        <taxon>Metazoa</taxon>
        <taxon>Chordata</taxon>
        <taxon>Craniata</taxon>
        <taxon>Vertebrata</taxon>
        <taxon>Euteleostomi</taxon>
        <taxon>Mammalia</taxon>
        <taxon>Eutheria</taxon>
        <taxon>Euarchontoglires</taxon>
        <taxon>Glires</taxon>
        <taxon>Rodentia</taxon>
        <taxon>Myomorpha</taxon>
        <taxon>Muroidea</taxon>
        <taxon>Cricetidae</taxon>
        <taxon>Cricetinae</taxon>
        <taxon>Cricetulus</taxon>
    </lineage>
</organism>
<dbReference type="AlphaFoldDB" id="G3HUY2"/>
<accession>G3HUY2</accession>